<dbReference type="Proteomes" id="UP001152888">
    <property type="component" value="Unassembled WGS sequence"/>
</dbReference>
<protein>
    <submittedName>
        <fullName evidence="2">Uncharacterized protein</fullName>
    </submittedName>
</protein>
<evidence type="ECO:0000313" key="3">
    <source>
        <dbReference type="Proteomes" id="UP001152888"/>
    </source>
</evidence>
<gene>
    <name evidence="2" type="ORF">ACAOBT_LOCUS12722</name>
</gene>
<dbReference type="AlphaFoldDB" id="A0A9P0KMW0"/>
<comment type="caution">
    <text evidence="2">The sequence shown here is derived from an EMBL/GenBank/DDBJ whole genome shotgun (WGS) entry which is preliminary data.</text>
</comment>
<accession>A0A9P0KMW0</accession>
<keyword evidence="1" id="KW-0732">Signal</keyword>
<feature type="chain" id="PRO_5040356078" evidence="1">
    <location>
        <begin position="20"/>
        <end position="40"/>
    </location>
</feature>
<organism evidence="2 3">
    <name type="scientific">Acanthoscelides obtectus</name>
    <name type="common">Bean weevil</name>
    <name type="synonym">Bruchus obtectus</name>
    <dbReference type="NCBI Taxonomy" id="200917"/>
    <lineage>
        <taxon>Eukaryota</taxon>
        <taxon>Metazoa</taxon>
        <taxon>Ecdysozoa</taxon>
        <taxon>Arthropoda</taxon>
        <taxon>Hexapoda</taxon>
        <taxon>Insecta</taxon>
        <taxon>Pterygota</taxon>
        <taxon>Neoptera</taxon>
        <taxon>Endopterygota</taxon>
        <taxon>Coleoptera</taxon>
        <taxon>Polyphaga</taxon>
        <taxon>Cucujiformia</taxon>
        <taxon>Chrysomeloidea</taxon>
        <taxon>Chrysomelidae</taxon>
        <taxon>Bruchinae</taxon>
        <taxon>Bruchini</taxon>
        <taxon>Acanthoscelides</taxon>
    </lineage>
</organism>
<proteinExistence type="predicted"/>
<reference evidence="2" key="1">
    <citation type="submission" date="2022-03" db="EMBL/GenBank/DDBJ databases">
        <authorList>
            <person name="Sayadi A."/>
        </authorList>
    </citation>
    <scope>NUCLEOTIDE SEQUENCE</scope>
</reference>
<feature type="signal peptide" evidence="1">
    <location>
        <begin position="1"/>
        <end position="19"/>
    </location>
</feature>
<name>A0A9P0KMW0_ACAOB</name>
<evidence type="ECO:0000313" key="2">
    <source>
        <dbReference type="EMBL" id="CAH1977544.1"/>
    </source>
</evidence>
<dbReference type="EMBL" id="CAKOFQ010006860">
    <property type="protein sequence ID" value="CAH1977544.1"/>
    <property type="molecule type" value="Genomic_DNA"/>
</dbReference>
<sequence>MLIFVYIVFFFNIIWSVLCSTSNSRETFCKYLVYTYLVVD</sequence>
<keyword evidence="3" id="KW-1185">Reference proteome</keyword>
<dbReference type="OrthoDB" id="2119228at2759"/>
<evidence type="ECO:0000256" key="1">
    <source>
        <dbReference type="SAM" id="SignalP"/>
    </source>
</evidence>